<feature type="signal peptide" evidence="1">
    <location>
        <begin position="1"/>
        <end position="23"/>
    </location>
</feature>
<evidence type="ECO:0000256" key="1">
    <source>
        <dbReference type="SAM" id="SignalP"/>
    </source>
</evidence>
<proteinExistence type="predicted"/>
<keyword evidence="5" id="KW-0378">Hydrolase</keyword>
<gene>
    <name evidence="5" type="ORF">C4H11_06205</name>
</gene>
<dbReference type="PANTHER" id="PTHR31084:SF0">
    <property type="entry name" value="ALPHA-L-FUCOSIDASE 2"/>
    <property type="match status" value="1"/>
</dbReference>
<dbReference type="GO" id="GO:0016787">
    <property type="term" value="F:hydrolase activity"/>
    <property type="evidence" value="ECO:0007669"/>
    <property type="project" value="UniProtKB-KW"/>
</dbReference>
<dbReference type="PIRSF" id="PIRSF007663">
    <property type="entry name" value="UCP007663"/>
    <property type="match status" value="1"/>
</dbReference>
<dbReference type="InterPro" id="IPR049053">
    <property type="entry name" value="AFCA-like_C"/>
</dbReference>
<protein>
    <submittedName>
        <fullName evidence="5">Glycoside hydrolase</fullName>
    </submittedName>
</protein>
<dbReference type="Pfam" id="PF21307">
    <property type="entry name" value="Glyco_hydro_95_C"/>
    <property type="match status" value="1"/>
</dbReference>
<evidence type="ECO:0000313" key="5">
    <source>
        <dbReference type="EMBL" id="AVM52584.1"/>
    </source>
</evidence>
<dbReference type="Pfam" id="PF22124">
    <property type="entry name" value="Glyco_hydro_95_cat"/>
    <property type="match status" value="1"/>
</dbReference>
<feature type="domain" description="Glycosyl hydrolase family 95 N-terminal" evidence="2">
    <location>
        <begin position="36"/>
        <end position="293"/>
    </location>
</feature>
<name>A0ABM6T7A6_9BACE</name>
<accession>A0ABM6T7A6</accession>
<dbReference type="Gene3D" id="1.50.10.10">
    <property type="match status" value="1"/>
</dbReference>
<keyword evidence="6" id="KW-1185">Reference proteome</keyword>
<evidence type="ECO:0000259" key="4">
    <source>
        <dbReference type="Pfam" id="PF22124"/>
    </source>
</evidence>
<reference evidence="5 6" key="1">
    <citation type="submission" date="2018-02" db="EMBL/GenBank/DDBJ databases">
        <authorList>
            <person name="Holder M.E."/>
            <person name="Ajami N.J."/>
            <person name="Petrosino J.F."/>
        </authorList>
    </citation>
    <scope>NUCLEOTIDE SEQUENCE [LARGE SCALE GENOMIC DNA]</scope>
    <source>
        <strain evidence="5 6">ATCC 33285</strain>
    </source>
</reference>
<dbReference type="Pfam" id="PF14498">
    <property type="entry name" value="Glyco_hyd_65N_2"/>
    <property type="match status" value="1"/>
</dbReference>
<dbReference type="InterPro" id="IPR027414">
    <property type="entry name" value="GH95_N_dom"/>
</dbReference>
<dbReference type="EMBL" id="CP027231">
    <property type="protein sequence ID" value="AVM52584.1"/>
    <property type="molecule type" value="Genomic_DNA"/>
</dbReference>
<dbReference type="Proteomes" id="UP000238304">
    <property type="component" value="Chromosome"/>
</dbReference>
<feature type="domain" description="Glycosyl hydrolase family 95 catalytic" evidence="4">
    <location>
        <begin position="336"/>
        <end position="740"/>
    </location>
</feature>
<dbReference type="InterPro" id="IPR008928">
    <property type="entry name" value="6-hairpin_glycosidase_sf"/>
</dbReference>
<evidence type="ECO:0000259" key="3">
    <source>
        <dbReference type="Pfam" id="PF21307"/>
    </source>
</evidence>
<feature type="chain" id="PRO_5045985788" evidence="1">
    <location>
        <begin position="24"/>
        <end position="838"/>
    </location>
</feature>
<evidence type="ECO:0000259" key="2">
    <source>
        <dbReference type="Pfam" id="PF14498"/>
    </source>
</evidence>
<feature type="domain" description="Alpha fucosidase A-like C-terminal" evidence="3">
    <location>
        <begin position="742"/>
        <end position="832"/>
    </location>
</feature>
<sequence length="838" mass="93798">MKKIFFRLLLLMTASYCWLPLYASLSVPADDCNHQLYYTAPASIWEETLPLGNGRLGMMPDGGVCRERIVLNEISLWSGSEADYSNPDAAKSLPAIRQLLFEGKNREAQELMYRSFVPKKEEADGRYGTYQILGNLDLEFDYPLLKAKEEREVAVALQSDARPVDYRRGLNLRDALAYTAFTLNDVAYRREYFISREKDVMLIHLTAGRKEALNFSARLSRPERATVAIEGNTLLMKGMLDSGQPGRDGMKFRVAMRLVSREGKQTMDAERGIALEKGQEAWLVISATTSYEAAGTDFPGECYASVCDSLLDEVVPSGSSFAKLNARLERTMKKETVHRLLYDRVSLILPVTEDDALPTNERILRFVQKESPGLAALYYNYGRYLLISSTRPGSLPPNLQGLWANTLQTPWNGDYHTNINIQMNHWPLEQAGLSELYGPLITLVERLLPSGRKTALAFYGDKAEGWVLHMMTNVWNYTAPGEHPSWGATNTGGAWLCAHLWEHYLYTQDKMYLQRIYPILKGAADFFRSTMVRDPANGWLVTAPTSSPENSFYMPGDSLTPVSICMGPTMDVQLLTELYYNVIAAALTLNRDADYVKKLQTDLKEFPPMIISKDGYLQEWLEDYREVDVHHRHVSHLYGLHPGNLISPTNSHKMAEACRATLNRRGDGGTGWSRAWKINFWARLGDGNRAWKLFKSLLNPAVNAKTGRHGSGTFPNLFCSHQPFQIDGNYGGAAGIGEMLLQSHEGFINLLPALPDGWSTGSFRGMRVRGGAAVDLDWKDGWATKAAITALVSGRFIVKTPAGVSLAKVSKNGKILEFKDDAFALDLRAGESCKVMFF</sequence>
<keyword evidence="1" id="KW-0732">Signal</keyword>
<dbReference type="InterPro" id="IPR016518">
    <property type="entry name" value="Alpha-L-fucosidase"/>
</dbReference>
<dbReference type="InterPro" id="IPR054363">
    <property type="entry name" value="GH95_cat"/>
</dbReference>
<evidence type="ECO:0000313" key="6">
    <source>
        <dbReference type="Proteomes" id="UP000238304"/>
    </source>
</evidence>
<organism evidence="5 6">
    <name type="scientific">Bacteroides zoogleoformans</name>
    <dbReference type="NCBI Taxonomy" id="28119"/>
    <lineage>
        <taxon>Bacteria</taxon>
        <taxon>Pseudomonadati</taxon>
        <taxon>Bacteroidota</taxon>
        <taxon>Bacteroidia</taxon>
        <taxon>Bacteroidales</taxon>
        <taxon>Bacteroidaceae</taxon>
        <taxon>Bacteroides</taxon>
    </lineage>
</organism>
<dbReference type="InterPro" id="IPR012341">
    <property type="entry name" value="6hp_glycosidase-like_sf"/>
</dbReference>
<dbReference type="PANTHER" id="PTHR31084">
    <property type="entry name" value="ALPHA-L-FUCOSIDASE 2"/>
    <property type="match status" value="1"/>
</dbReference>
<dbReference type="SUPFAM" id="SSF48208">
    <property type="entry name" value="Six-hairpin glycosidases"/>
    <property type="match status" value="1"/>
</dbReference>